<dbReference type="SUPFAM" id="SSF81321">
    <property type="entry name" value="Family A G protein-coupled receptor-like"/>
    <property type="match status" value="1"/>
</dbReference>
<comment type="subcellular location">
    <subcellularLocation>
        <location evidence="1">Membrane</location>
    </subcellularLocation>
</comment>
<gene>
    <name evidence="6" type="ORF">L5515_007108</name>
</gene>
<dbReference type="InterPro" id="IPR019424">
    <property type="entry name" value="7TM_GPCR_Srsx"/>
</dbReference>
<dbReference type="EMBL" id="CP092624">
    <property type="protein sequence ID" value="UMM33745.1"/>
    <property type="molecule type" value="Genomic_DNA"/>
</dbReference>
<feature type="transmembrane region" description="Helical" evidence="5">
    <location>
        <begin position="128"/>
        <end position="150"/>
    </location>
</feature>
<sequence length="189" mass="21970">MDARLLNVYISATYKIIFFIFGTIGNSLFIHLVYKRKALQCRTSILQCFQCFFHLFCSAGTLMNEVFNVGNTHIRSECYDQIAFYVFFQAAQGLLMLIIVLDILVLVKFPLIQVFGLVILKASELSDLLGIIIVHDSLFVCLSYCNTFYITMWRSKDYRDHFYRLWCPKPVQQTPKNSELVFQIRATTV</sequence>
<organism evidence="6 7">
    <name type="scientific">Caenorhabditis briggsae</name>
    <dbReference type="NCBI Taxonomy" id="6238"/>
    <lineage>
        <taxon>Eukaryota</taxon>
        <taxon>Metazoa</taxon>
        <taxon>Ecdysozoa</taxon>
        <taxon>Nematoda</taxon>
        <taxon>Chromadorea</taxon>
        <taxon>Rhabditida</taxon>
        <taxon>Rhabditina</taxon>
        <taxon>Rhabditomorpha</taxon>
        <taxon>Rhabditoidea</taxon>
        <taxon>Rhabditidae</taxon>
        <taxon>Peloderinae</taxon>
        <taxon>Caenorhabditis</taxon>
    </lineage>
</organism>
<protein>
    <recommendedName>
        <fullName evidence="8">G-protein coupled receptors family 1 profile domain-containing protein</fullName>
    </recommendedName>
</protein>
<evidence type="ECO:0000256" key="5">
    <source>
        <dbReference type="SAM" id="Phobius"/>
    </source>
</evidence>
<keyword evidence="2 5" id="KW-0812">Transmembrane</keyword>
<evidence type="ECO:0000313" key="6">
    <source>
        <dbReference type="EMBL" id="UMM33745.1"/>
    </source>
</evidence>
<evidence type="ECO:0008006" key="8">
    <source>
        <dbReference type="Google" id="ProtNLM"/>
    </source>
</evidence>
<dbReference type="AlphaFoldDB" id="A0AAE9JLR6"/>
<dbReference type="GO" id="GO:0004930">
    <property type="term" value="F:G protein-coupled receptor activity"/>
    <property type="evidence" value="ECO:0007669"/>
    <property type="project" value="InterPro"/>
</dbReference>
<feature type="transmembrane region" description="Helical" evidence="5">
    <location>
        <begin position="82"/>
        <end position="107"/>
    </location>
</feature>
<keyword evidence="7" id="KW-1185">Reference proteome</keyword>
<proteinExistence type="predicted"/>
<accession>A0AAE9JLR6</accession>
<evidence type="ECO:0000256" key="4">
    <source>
        <dbReference type="ARBA" id="ARBA00023136"/>
    </source>
</evidence>
<dbReference type="SMART" id="SM01381">
    <property type="entry name" value="7TM_GPCR_Srsx"/>
    <property type="match status" value="1"/>
</dbReference>
<evidence type="ECO:0000256" key="2">
    <source>
        <dbReference type="ARBA" id="ARBA00022692"/>
    </source>
</evidence>
<reference evidence="6 7" key="1">
    <citation type="submission" date="2022-04" db="EMBL/GenBank/DDBJ databases">
        <title>Chromosome-level reference genomes for two strains of Caenorhabditis briggsae: an improved platform for comparative genomics.</title>
        <authorList>
            <person name="Stevens L."/>
            <person name="Andersen E."/>
        </authorList>
    </citation>
    <scope>NUCLEOTIDE SEQUENCE [LARGE SCALE GENOMIC DNA]</scope>
    <source>
        <strain evidence="6">VX34</strain>
        <tissue evidence="6">Whole-organism</tissue>
    </source>
</reference>
<dbReference type="PANTHER" id="PTHR23360">
    <property type="entry name" value="G-PROTEIN COUPLED RECEPTORS FAMILY 1 PROFILE DOMAIN-CONTAINING PROTEIN-RELATED"/>
    <property type="match status" value="1"/>
</dbReference>
<dbReference type="Proteomes" id="UP000829354">
    <property type="component" value="Chromosome V"/>
</dbReference>
<evidence type="ECO:0000256" key="3">
    <source>
        <dbReference type="ARBA" id="ARBA00022989"/>
    </source>
</evidence>
<name>A0AAE9JLR6_CAEBR</name>
<feature type="transmembrane region" description="Helical" evidence="5">
    <location>
        <begin position="12"/>
        <end position="33"/>
    </location>
</feature>
<evidence type="ECO:0000256" key="1">
    <source>
        <dbReference type="ARBA" id="ARBA00004370"/>
    </source>
</evidence>
<dbReference type="PANTHER" id="PTHR23360:SF17">
    <property type="entry name" value="G-PROTEIN COUPLED RECEPTORS FAMILY 1 PROFILE DOMAIN-CONTAINING PROTEIN"/>
    <property type="match status" value="1"/>
</dbReference>
<keyword evidence="4 5" id="KW-0472">Membrane</keyword>
<dbReference type="Gene3D" id="1.20.1070.10">
    <property type="entry name" value="Rhodopsin 7-helix transmembrane proteins"/>
    <property type="match status" value="1"/>
</dbReference>
<keyword evidence="3 5" id="KW-1133">Transmembrane helix</keyword>
<dbReference type="GO" id="GO:0016020">
    <property type="term" value="C:membrane"/>
    <property type="evidence" value="ECO:0007669"/>
    <property type="project" value="UniProtKB-SubCell"/>
</dbReference>
<dbReference type="InterPro" id="IPR047130">
    <property type="entry name" value="7TM_GPCR_Srsx_nematod"/>
</dbReference>
<dbReference type="InterPro" id="IPR000276">
    <property type="entry name" value="GPCR_Rhodpsn"/>
</dbReference>
<dbReference type="Pfam" id="PF10320">
    <property type="entry name" value="7TM_GPCR_Srsx"/>
    <property type="match status" value="2"/>
</dbReference>
<evidence type="ECO:0000313" key="7">
    <source>
        <dbReference type="Proteomes" id="UP000829354"/>
    </source>
</evidence>